<feature type="domain" description="Mannosyl-glycoprotein endo-beta-N-acetylglucosamidase-like" evidence="2">
    <location>
        <begin position="179"/>
        <end position="333"/>
    </location>
</feature>
<comment type="caution">
    <text evidence="3">The sequence shown here is derived from an EMBL/GenBank/DDBJ whole genome shotgun (WGS) entry which is preliminary data.</text>
</comment>
<dbReference type="InterPro" id="IPR051056">
    <property type="entry name" value="Glycosyl_Hydrolase_73"/>
</dbReference>
<evidence type="ECO:0000256" key="1">
    <source>
        <dbReference type="ARBA" id="ARBA00022801"/>
    </source>
</evidence>
<evidence type="ECO:0000313" key="3">
    <source>
        <dbReference type="EMBL" id="MQX18195.1"/>
    </source>
</evidence>
<dbReference type="InterPro" id="IPR002477">
    <property type="entry name" value="Peptidoglycan-bd-like"/>
</dbReference>
<dbReference type="Gene3D" id="1.10.530.10">
    <property type="match status" value="1"/>
</dbReference>
<sequence>MTRIDQSGLIGKIRDRPISKELEAVLLQAGNAAGIDTIFVTSGGQPGTKGLSTGSTRHNGGRAADLHLVAKGVTRQFSDDNADVYVKRFVIAAAANGATGIGAGIDYMGPETLHVGFGRTPSDHSRIVWGSKGKSANAPRWLVEAAEEGWNNPPKWALETGSGLSEDVAEDEDETFDAEEDAPISVEVPERFNIDVIRAAQTTQRRWGIPASVTLAQWALESGYGASMPPGSNNPFGIKALKGQPSVKAWTRESINGRVTRVQADFRVFASLDDAFVKHGELLGSAAVYAKVRKLAHDPDRFADALTGLYATDPNYGSLLRSIMRKNDLYAFDLRNLDDTASIEIEEVRVPSPLKQGDVDPIRVKALQRRLVELGYKLGEIDGNFGSLTAGALLAFQNDNGLPTTGVVDEVTDAALATARRRVLDEERVTAGERELAAGGSRIVLDAGRSRVLSWIAAGLGAFGIGNSAVVNASGGVATPAGGRIPDGLLPLLDEVQRLGQTTADADLTRIAASARTFIAQLNGLSLSPDVANAIAVLKSLPVETVSNNPAIARAVEAARDIATAQPDALRTVFDVLPSFFKDGSVLQTIMQGLSGVAASTLPGFGGSLAILGLGLAGRYFANRIAARRVEDHRSAGNINPLES</sequence>
<dbReference type="Proteomes" id="UP000439983">
    <property type="component" value="Unassembled WGS sequence"/>
</dbReference>
<dbReference type="AlphaFoldDB" id="A0A6N7LMV7"/>
<dbReference type="SMART" id="SM00047">
    <property type="entry name" value="LYZ2"/>
    <property type="match status" value="1"/>
</dbReference>
<proteinExistence type="predicted"/>
<dbReference type="GO" id="GO:0071973">
    <property type="term" value="P:bacterial-type flagellum-dependent cell motility"/>
    <property type="evidence" value="ECO:0007669"/>
    <property type="project" value="TreeGrafter"/>
</dbReference>
<keyword evidence="1" id="KW-0378">Hydrolase</keyword>
<dbReference type="GO" id="GO:0004040">
    <property type="term" value="F:amidase activity"/>
    <property type="evidence" value="ECO:0007669"/>
    <property type="project" value="InterPro"/>
</dbReference>
<dbReference type="EMBL" id="WITC01000117">
    <property type="protein sequence ID" value="MQX18195.1"/>
    <property type="molecule type" value="Genomic_DNA"/>
</dbReference>
<name>A0A6N7LMV7_SINTE</name>
<dbReference type="PANTHER" id="PTHR33308:SF9">
    <property type="entry name" value="PEPTIDOGLYCAN HYDROLASE FLGJ"/>
    <property type="match status" value="1"/>
</dbReference>
<dbReference type="OrthoDB" id="5410551at2"/>
<accession>A0A6N7LMV7</accession>
<keyword evidence="4" id="KW-1185">Reference proteome</keyword>
<dbReference type="InterPro" id="IPR036366">
    <property type="entry name" value="PGBDSf"/>
</dbReference>
<dbReference type="PANTHER" id="PTHR33308">
    <property type="entry name" value="PEPTIDOGLYCAN HYDROLASE FLGJ"/>
    <property type="match status" value="1"/>
</dbReference>
<evidence type="ECO:0000313" key="4">
    <source>
        <dbReference type="Proteomes" id="UP000439983"/>
    </source>
</evidence>
<dbReference type="InterPro" id="IPR002901">
    <property type="entry name" value="MGlyc_endo_b_GlcNAc-like_dom"/>
</dbReference>
<organism evidence="3 4">
    <name type="scientific">Sinorhizobium terangae</name>
    <dbReference type="NCBI Taxonomy" id="110322"/>
    <lineage>
        <taxon>Bacteria</taxon>
        <taxon>Pseudomonadati</taxon>
        <taxon>Pseudomonadota</taxon>
        <taxon>Alphaproteobacteria</taxon>
        <taxon>Hyphomicrobiales</taxon>
        <taxon>Rhizobiaceae</taxon>
        <taxon>Sinorhizobium/Ensifer group</taxon>
        <taxon>Sinorhizobium</taxon>
    </lineage>
</organism>
<protein>
    <recommendedName>
        <fullName evidence="2">Mannosyl-glycoprotein endo-beta-N-acetylglucosamidase-like domain-containing protein</fullName>
    </recommendedName>
</protein>
<dbReference type="Gene3D" id="1.10.101.10">
    <property type="entry name" value="PGBD-like superfamily/PGBD"/>
    <property type="match status" value="1"/>
</dbReference>
<gene>
    <name evidence="3" type="ORF">GHK62_26725</name>
</gene>
<reference evidence="3 4" key="1">
    <citation type="journal article" date="2013" name="Genome Biol.">
        <title>Comparative genomics of the core and accessory genomes of 48 Sinorhizobium strains comprising five genospecies.</title>
        <authorList>
            <person name="Sugawara M."/>
            <person name="Epstein B."/>
            <person name="Badgley B.D."/>
            <person name="Unno T."/>
            <person name="Xu L."/>
            <person name="Reese J."/>
            <person name="Gyaneshwar P."/>
            <person name="Denny R."/>
            <person name="Mudge J."/>
            <person name="Bharti A.K."/>
            <person name="Farmer A.D."/>
            <person name="May G.D."/>
            <person name="Woodward J.E."/>
            <person name="Medigue C."/>
            <person name="Vallenet D."/>
            <person name="Lajus A."/>
            <person name="Rouy Z."/>
            <person name="Martinez-Vaz B."/>
            <person name="Tiffin P."/>
            <person name="Young N.D."/>
            <person name="Sadowsky M.J."/>
        </authorList>
    </citation>
    <scope>NUCLEOTIDE SEQUENCE [LARGE SCALE GENOMIC DNA]</scope>
    <source>
        <strain evidence="3 4">USDA4894</strain>
    </source>
</reference>
<evidence type="ECO:0000259" key="2">
    <source>
        <dbReference type="SMART" id="SM00047"/>
    </source>
</evidence>
<dbReference type="Pfam" id="PF01471">
    <property type="entry name" value="PG_binding_1"/>
    <property type="match status" value="1"/>
</dbReference>
<dbReference type="SUPFAM" id="SSF47090">
    <property type="entry name" value="PGBD-like"/>
    <property type="match status" value="1"/>
</dbReference>
<dbReference type="InterPro" id="IPR036365">
    <property type="entry name" value="PGBD-like_sf"/>
</dbReference>
<dbReference type="Pfam" id="PF01832">
    <property type="entry name" value="Glucosaminidase"/>
    <property type="match status" value="1"/>
</dbReference>